<dbReference type="InterPro" id="IPR023296">
    <property type="entry name" value="Glyco_hydro_beta-prop_sf"/>
</dbReference>
<dbReference type="RefSeq" id="WP_313886154.1">
    <property type="nucleotide sequence ID" value="NZ_JAANOU010000001.1"/>
</dbReference>
<proteinExistence type="inferred from homology"/>
<gene>
    <name evidence="5" type="ORF">FHX46_003202</name>
</gene>
<evidence type="ECO:0000313" key="5">
    <source>
        <dbReference type="EMBL" id="NIH80672.1"/>
    </source>
</evidence>
<dbReference type="PANTHER" id="PTHR42812">
    <property type="entry name" value="BETA-XYLOSIDASE"/>
    <property type="match status" value="1"/>
</dbReference>
<dbReference type="CDD" id="cd08999">
    <property type="entry name" value="GH43_ABN-like"/>
    <property type="match status" value="1"/>
</dbReference>
<dbReference type="SUPFAM" id="SSF75005">
    <property type="entry name" value="Arabinanase/levansucrase/invertase"/>
    <property type="match status" value="1"/>
</dbReference>
<dbReference type="PANTHER" id="PTHR42812:SF5">
    <property type="entry name" value="ENDO-ARABINASE"/>
    <property type="match status" value="1"/>
</dbReference>
<dbReference type="InterPro" id="IPR051795">
    <property type="entry name" value="Glycosyl_Hydrlase_43"/>
</dbReference>
<evidence type="ECO:0000313" key="6">
    <source>
        <dbReference type="Proteomes" id="UP000754495"/>
    </source>
</evidence>
<evidence type="ECO:0000256" key="3">
    <source>
        <dbReference type="ARBA" id="ARBA00023295"/>
    </source>
</evidence>
<protein>
    <submittedName>
        <fullName evidence="5">Beta-xylosidase</fullName>
    </submittedName>
</protein>
<dbReference type="Proteomes" id="UP000754495">
    <property type="component" value="Unassembled WGS sequence"/>
</dbReference>
<comment type="caution">
    <text evidence="5">The sequence shown here is derived from an EMBL/GenBank/DDBJ whole genome shotgun (WGS) entry which is preliminary data.</text>
</comment>
<name>A0ABX0SUM9_9PSEU</name>
<dbReference type="EMBL" id="JAANOU010000001">
    <property type="protein sequence ID" value="NIH80672.1"/>
    <property type="molecule type" value="Genomic_DNA"/>
</dbReference>
<keyword evidence="2 4" id="KW-0378">Hydrolase</keyword>
<reference evidence="5 6" key="1">
    <citation type="submission" date="2020-03" db="EMBL/GenBank/DDBJ databases">
        <title>Sequencing the genomes of 1000 actinobacteria strains.</title>
        <authorList>
            <person name="Klenk H.-P."/>
        </authorList>
    </citation>
    <scope>NUCLEOTIDE SEQUENCE [LARGE SCALE GENOMIC DNA]</scope>
    <source>
        <strain evidence="5 6">DSM 45668</strain>
    </source>
</reference>
<dbReference type="Gene3D" id="2.115.10.20">
    <property type="entry name" value="Glycosyl hydrolase domain, family 43"/>
    <property type="match status" value="1"/>
</dbReference>
<accession>A0ABX0SUM9</accession>
<dbReference type="InterPro" id="IPR006710">
    <property type="entry name" value="Glyco_hydro_43"/>
</dbReference>
<comment type="similarity">
    <text evidence="1 4">Belongs to the glycosyl hydrolase 43 family.</text>
</comment>
<dbReference type="Pfam" id="PF04616">
    <property type="entry name" value="Glyco_hydro_43"/>
    <property type="match status" value="1"/>
</dbReference>
<evidence type="ECO:0000256" key="4">
    <source>
        <dbReference type="RuleBase" id="RU361187"/>
    </source>
</evidence>
<keyword evidence="3 4" id="KW-0326">Glycosidase</keyword>
<sequence>MTTAGTITDTLPSPGPYRLHRRRTTTTALSCLGILLASALLPGPMTHTAHAATAPRALLEQNFPDPDVLRTGSAYHAFATSGSAGRVPVAVAEDPDGPWRVTGDALAADPSWVDPAGGYWAPDVTRRADGSFLMYYSAVSTRDGHRCIGTAVAGSVTGPYQPTGDGPLICDPGDGGDIDPQTFQGRDGTRYLLYKGEHPGGGPSAIFVQKMTQDGGATTGPRTEILRADRPEENGVVEAPVIVQRGGRFVLFYSADDFRNATYHTRYATANSLTGPYTKADQPLLTTDSIGHAAEGPGGADVVDGRIYFHGWLNGQRSERGLFDLDLEFVRGVPQVS</sequence>
<evidence type="ECO:0000256" key="2">
    <source>
        <dbReference type="ARBA" id="ARBA00022801"/>
    </source>
</evidence>
<organism evidence="5 6">
    <name type="scientific">Amycolatopsis viridis</name>
    <dbReference type="NCBI Taxonomy" id="185678"/>
    <lineage>
        <taxon>Bacteria</taxon>
        <taxon>Bacillati</taxon>
        <taxon>Actinomycetota</taxon>
        <taxon>Actinomycetes</taxon>
        <taxon>Pseudonocardiales</taxon>
        <taxon>Pseudonocardiaceae</taxon>
        <taxon>Amycolatopsis</taxon>
    </lineage>
</organism>
<keyword evidence="6" id="KW-1185">Reference proteome</keyword>
<evidence type="ECO:0000256" key="1">
    <source>
        <dbReference type="ARBA" id="ARBA00009865"/>
    </source>
</evidence>